<evidence type="ECO:0000256" key="4">
    <source>
        <dbReference type="ARBA" id="ARBA00022553"/>
    </source>
</evidence>
<dbReference type="PRINTS" id="PR00344">
    <property type="entry name" value="BCTRLSENSOR"/>
</dbReference>
<dbReference type="InterPro" id="IPR036641">
    <property type="entry name" value="HPT_dom_sf"/>
</dbReference>
<protein>
    <recommendedName>
        <fullName evidence="3">histidine kinase</fullName>
        <ecNumber evidence="3">2.7.13.3</ecNumber>
    </recommendedName>
</protein>
<feature type="domain" description="PAC" evidence="15">
    <location>
        <begin position="98"/>
        <end position="150"/>
    </location>
</feature>
<dbReference type="Pfam" id="PF02518">
    <property type="entry name" value="HATPase_c"/>
    <property type="match status" value="1"/>
</dbReference>
<dbReference type="SMART" id="SM00387">
    <property type="entry name" value="HATPase_c"/>
    <property type="match status" value="1"/>
</dbReference>
<evidence type="ECO:0000256" key="8">
    <source>
        <dbReference type="ARBA" id="ARBA00022840"/>
    </source>
</evidence>
<evidence type="ECO:0000256" key="6">
    <source>
        <dbReference type="ARBA" id="ARBA00022692"/>
    </source>
</evidence>
<keyword evidence="4 12" id="KW-0597">Phosphoprotein</keyword>
<dbReference type="Gene3D" id="3.30.450.20">
    <property type="entry name" value="PAS domain"/>
    <property type="match status" value="1"/>
</dbReference>
<dbReference type="InterPro" id="IPR036890">
    <property type="entry name" value="HATPase_C_sf"/>
</dbReference>
<dbReference type="Gene3D" id="3.30.565.10">
    <property type="entry name" value="Histidine kinase-like ATPase, C-terminal domain"/>
    <property type="match status" value="1"/>
</dbReference>
<dbReference type="GO" id="GO:0005524">
    <property type="term" value="F:ATP binding"/>
    <property type="evidence" value="ECO:0007669"/>
    <property type="project" value="UniProtKB-KW"/>
</dbReference>
<dbReference type="Proteomes" id="UP001596501">
    <property type="component" value="Unassembled WGS sequence"/>
</dbReference>
<dbReference type="InterPro" id="IPR004358">
    <property type="entry name" value="Sig_transdc_His_kin-like_C"/>
</dbReference>
<evidence type="ECO:0000256" key="7">
    <source>
        <dbReference type="ARBA" id="ARBA00022777"/>
    </source>
</evidence>
<comment type="subcellular location">
    <subcellularLocation>
        <location evidence="2">Endomembrane system</location>
        <topology evidence="2">Multi-pass membrane protein</topology>
    </subcellularLocation>
</comment>
<dbReference type="EMBL" id="JBHTCA010000002">
    <property type="protein sequence ID" value="MFC7408104.1"/>
    <property type="molecule type" value="Genomic_DNA"/>
</dbReference>
<name>A0ABW2QG52_9BURK</name>
<dbReference type="InterPro" id="IPR000014">
    <property type="entry name" value="PAS"/>
</dbReference>
<keyword evidence="18" id="KW-1185">Reference proteome</keyword>
<evidence type="ECO:0000256" key="12">
    <source>
        <dbReference type="PROSITE-ProRule" id="PRU00110"/>
    </source>
</evidence>
<dbReference type="InterPro" id="IPR008207">
    <property type="entry name" value="Sig_transdc_His_kin_Hpt_dom"/>
</dbReference>
<evidence type="ECO:0000256" key="1">
    <source>
        <dbReference type="ARBA" id="ARBA00000085"/>
    </source>
</evidence>
<dbReference type="PROSITE" id="PS50894">
    <property type="entry name" value="HPT"/>
    <property type="match status" value="1"/>
</dbReference>
<comment type="catalytic activity">
    <reaction evidence="1">
        <text>ATP + protein L-histidine = ADP + protein N-phospho-L-histidine.</text>
        <dbReference type="EC" id="2.7.13.3"/>
    </reaction>
</comment>
<organism evidence="17 18">
    <name type="scientific">Hydrogenophaga atypica</name>
    <dbReference type="NCBI Taxonomy" id="249409"/>
    <lineage>
        <taxon>Bacteria</taxon>
        <taxon>Pseudomonadati</taxon>
        <taxon>Pseudomonadota</taxon>
        <taxon>Betaproteobacteria</taxon>
        <taxon>Burkholderiales</taxon>
        <taxon>Comamonadaceae</taxon>
        <taxon>Hydrogenophaga</taxon>
    </lineage>
</organism>
<dbReference type="CDD" id="cd16922">
    <property type="entry name" value="HATPase_EvgS-ArcB-TorS-like"/>
    <property type="match status" value="1"/>
</dbReference>
<dbReference type="PROSITE" id="PS50112">
    <property type="entry name" value="PAS"/>
    <property type="match status" value="1"/>
</dbReference>
<dbReference type="SMART" id="SM00086">
    <property type="entry name" value="PAC"/>
    <property type="match status" value="1"/>
</dbReference>
<feature type="domain" description="PAS" evidence="14">
    <location>
        <begin position="24"/>
        <end position="95"/>
    </location>
</feature>
<dbReference type="InterPro" id="IPR003661">
    <property type="entry name" value="HisK_dim/P_dom"/>
</dbReference>
<dbReference type="NCBIfam" id="TIGR00229">
    <property type="entry name" value="sensory_box"/>
    <property type="match status" value="1"/>
</dbReference>
<feature type="domain" description="HPt" evidence="16">
    <location>
        <begin position="417"/>
        <end position="525"/>
    </location>
</feature>
<dbReference type="SUPFAM" id="SSF55785">
    <property type="entry name" value="PYP-like sensor domain (PAS domain)"/>
    <property type="match status" value="1"/>
</dbReference>
<evidence type="ECO:0000256" key="2">
    <source>
        <dbReference type="ARBA" id="ARBA00004127"/>
    </source>
</evidence>
<dbReference type="PANTHER" id="PTHR43047:SF72">
    <property type="entry name" value="OSMOSENSING HISTIDINE PROTEIN KINASE SLN1"/>
    <property type="match status" value="1"/>
</dbReference>
<dbReference type="PANTHER" id="PTHR43047">
    <property type="entry name" value="TWO-COMPONENT HISTIDINE PROTEIN KINASE"/>
    <property type="match status" value="1"/>
</dbReference>
<gene>
    <name evidence="17" type="ORF">ACFQPB_04465</name>
</gene>
<evidence type="ECO:0000256" key="3">
    <source>
        <dbReference type="ARBA" id="ARBA00012438"/>
    </source>
</evidence>
<dbReference type="PROSITE" id="PS50113">
    <property type="entry name" value="PAC"/>
    <property type="match status" value="1"/>
</dbReference>
<feature type="domain" description="Histidine kinase" evidence="13">
    <location>
        <begin position="167"/>
        <end position="383"/>
    </location>
</feature>
<dbReference type="EC" id="2.7.13.3" evidence="3"/>
<dbReference type="SUPFAM" id="SSF47226">
    <property type="entry name" value="Histidine-containing phosphotransfer domain, HPT domain"/>
    <property type="match status" value="1"/>
</dbReference>
<keyword evidence="6" id="KW-0812">Transmembrane</keyword>
<evidence type="ECO:0000259" key="16">
    <source>
        <dbReference type="PROSITE" id="PS50894"/>
    </source>
</evidence>
<dbReference type="InterPro" id="IPR001610">
    <property type="entry name" value="PAC"/>
</dbReference>
<keyword evidence="9" id="KW-1133">Transmembrane helix</keyword>
<comment type="caution">
    <text evidence="17">The sequence shown here is derived from an EMBL/GenBank/DDBJ whole genome shotgun (WGS) entry which is preliminary data.</text>
</comment>
<dbReference type="Pfam" id="PF01627">
    <property type="entry name" value="Hpt"/>
    <property type="match status" value="1"/>
</dbReference>
<keyword evidence="10" id="KW-0902">Two-component regulatory system</keyword>
<dbReference type="InterPro" id="IPR005467">
    <property type="entry name" value="His_kinase_dom"/>
</dbReference>
<reference evidence="18" key="1">
    <citation type="journal article" date="2019" name="Int. J. Syst. Evol. Microbiol.">
        <title>The Global Catalogue of Microorganisms (GCM) 10K type strain sequencing project: providing services to taxonomists for standard genome sequencing and annotation.</title>
        <authorList>
            <consortium name="The Broad Institute Genomics Platform"/>
            <consortium name="The Broad Institute Genome Sequencing Center for Infectious Disease"/>
            <person name="Wu L."/>
            <person name="Ma J."/>
        </authorList>
    </citation>
    <scope>NUCLEOTIDE SEQUENCE [LARGE SCALE GENOMIC DNA]</scope>
    <source>
        <strain evidence="18">CGMCC 1.12371</strain>
    </source>
</reference>
<dbReference type="SMART" id="SM00388">
    <property type="entry name" value="HisKA"/>
    <property type="match status" value="1"/>
</dbReference>
<dbReference type="RefSeq" id="WP_382220083.1">
    <property type="nucleotide sequence ID" value="NZ_JBHTCA010000002.1"/>
</dbReference>
<dbReference type="SUPFAM" id="SSF47384">
    <property type="entry name" value="Homodimeric domain of signal transducing histidine kinase"/>
    <property type="match status" value="1"/>
</dbReference>
<evidence type="ECO:0000256" key="9">
    <source>
        <dbReference type="ARBA" id="ARBA00022989"/>
    </source>
</evidence>
<accession>A0ABW2QG52</accession>
<keyword evidence="11" id="KW-0472">Membrane</keyword>
<dbReference type="InterPro" id="IPR035965">
    <property type="entry name" value="PAS-like_dom_sf"/>
</dbReference>
<evidence type="ECO:0000259" key="13">
    <source>
        <dbReference type="PROSITE" id="PS50109"/>
    </source>
</evidence>
<dbReference type="Gene3D" id="1.10.287.130">
    <property type="match status" value="1"/>
</dbReference>
<keyword evidence="8 17" id="KW-0067">ATP-binding</keyword>
<evidence type="ECO:0000256" key="10">
    <source>
        <dbReference type="ARBA" id="ARBA00023012"/>
    </source>
</evidence>
<evidence type="ECO:0000256" key="5">
    <source>
        <dbReference type="ARBA" id="ARBA00022679"/>
    </source>
</evidence>
<dbReference type="InterPro" id="IPR036097">
    <property type="entry name" value="HisK_dim/P_sf"/>
</dbReference>
<dbReference type="InterPro" id="IPR000700">
    <property type="entry name" value="PAS-assoc_C"/>
</dbReference>
<dbReference type="Pfam" id="PF13426">
    <property type="entry name" value="PAS_9"/>
    <property type="match status" value="1"/>
</dbReference>
<evidence type="ECO:0000313" key="17">
    <source>
        <dbReference type="EMBL" id="MFC7408104.1"/>
    </source>
</evidence>
<dbReference type="Pfam" id="PF00512">
    <property type="entry name" value="HisKA"/>
    <property type="match status" value="1"/>
</dbReference>
<dbReference type="CDD" id="cd00130">
    <property type="entry name" value="PAS"/>
    <property type="match status" value="1"/>
</dbReference>
<keyword evidence="5" id="KW-0808">Transferase</keyword>
<dbReference type="PROSITE" id="PS50109">
    <property type="entry name" value="HIS_KIN"/>
    <property type="match status" value="1"/>
</dbReference>
<dbReference type="SMART" id="SM00091">
    <property type="entry name" value="PAS"/>
    <property type="match status" value="1"/>
</dbReference>
<dbReference type="SUPFAM" id="SSF55874">
    <property type="entry name" value="ATPase domain of HSP90 chaperone/DNA topoisomerase II/histidine kinase"/>
    <property type="match status" value="1"/>
</dbReference>
<dbReference type="InterPro" id="IPR003594">
    <property type="entry name" value="HATPase_dom"/>
</dbReference>
<evidence type="ECO:0000259" key="15">
    <source>
        <dbReference type="PROSITE" id="PS50113"/>
    </source>
</evidence>
<proteinExistence type="predicted"/>
<dbReference type="CDD" id="cd00082">
    <property type="entry name" value="HisKA"/>
    <property type="match status" value="1"/>
</dbReference>
<evidence type="ECO:0000256" key="11">
    <source>
        <dbReference type="ARBA" id="ARBA00023136"/>
    </source>
</evidence>
<sequence>MPDSPPTPEPASADDPLRVQRERELQLARALIAGSNDAIVAQSLDGMIESWNPGAERLYGYSAQEAIGRHIQLLLLLPQDHAAESRLLSRVRKGEVVPNYEATRRRKDGSLVEVSINVSPMRDDAGQVVGVSKIARDVGYRRVRAELEQARERAEQMAATRSAFLATMSHELRTPMNAVLGFTSLLMDTPLNEVQRGHLVTVQNAARSLLRLLNDILDVARLEKGKLQLEEKDHDLHELLNGLRHDFGAIAQAKGLTLSVQVRPAVPQRVHGDAVRVGQILSNLLDNAIKFTATGQVQLRAQVLDGQLCFEVSDTGPGMAPDQLARLFEPFTQGDASLDRRFGGTGLGTALCKQLATLMGGDVGVRSTPGEGSVFTVRLPLRHAAAAAAAESTPSVFLAEDLPLVNEAEALEIWGDMRDVWVDGLTLFVEHLPGHRANILAALGNNDLSAAVAPVHALRGSAATLGLQALSQLLAIVEHALRHGDIAHAQAFAAELGPLLDRTEQAVLPLLAPPQNQALDVLGAPPRVVDALAAIDQVVSTLQRGEAPLRQVEVLKDALGAGVGQASWQAAAKALDNFEFDRAELALADLRAWLTQQPQT</sequence>
<dbReference type="Gene3D" id="1.20.120.160">
    <property type="entry name" value="HPT domain"/>
    <property type="match status" value="1"/>
</dbReference>
<evidence type="ECO:0000313" key="18">
    <source>
        <dbReference type="Proteomes" id="UP001596501"/>
    </source>
</evidence>
<keyword evidence="7" id="KW-0418">Kinase</keyword>
<evidence type="ECO:0000259" key="14">
    <source>
        <dbReference type="PROSITE" id="PS50112"/>
    </source>
</evidence>
<keyword evidence="8 17" id="KW-0547">Nucleotide-binding</keyword>
<feature type="modified residue" description="Phosphohistidine" evidence="12">
    <location>
        <position position="456"/>
    </location>
</feature>